<sequence length="89" mass="10083">MERWSYDGAPVTARFDIVAGRTAQMQSLSLDLERHVGGERVGLELLDFMKFGQGTGNLYNTHIKTCILLVETLQEVLTPRKRPRDASFE</sequence>
<dbReference type="Proteomes" id="UP001396334">
    <property type="component" value="Unassembled WGS sequence"/>
</dbReference>
<dbReference type="EMBL" id="JBBPBN010000021">
    <property type="protein sequence ID" value="KAK9015712.1"/>
    <property type="molecule type" value="Genomic_DNA"/>
</dbReference>
<proteinExistence type="predicted"/>
<gene>
    <name evidence="1" type="ORF">V6N11_006806</name>
</gene>
<reference evidence="1 2" key="1">
    <citation type="journal article" date="2024" name="G3 (Bethesda)">
        <title>Genome assembly of Hibiscus sabdariffa L. provides insights into metabolisms of medicinal natural products.</title>
        <authorList>
            <person name="Kim T."/>
        </authorList>
    </citation>
    <scope>NUCLEOTIDE SEQUENCE [LARGE SCALE GENOMIC DNA]</scope>
    <source>
        <strain evidence="1">TK-2024</strain>
        <tissue evidence="1">Old leaves</tissue>
    </source>
</reference>
<organism evidence="1 2">
    <name type="scientific">Hibiscus sabdariffa</name>
    <name type="common">roselle</name>
    <dbReference type="NCBI Taxonomy" id="183260"/>
    <lineage>
        <taxon>Eukaryota</taxon>
        <taxon>Viridiplantae</taxon>
        <taxon>Streptophyta</taxon>
        <taxon>Embryophyta</taxon>
        <taxon>Tracheophyta</taxon>
        <taxon>Spermatophyta</taxon>
        <taxon>Magnoliopsida</taxon>
        <taxon>eudicotyledons</taxon>
        <taxon>Gunneridae</taxon>
        <taxon>Pentapetalae</taxon>
        <taxon>rosids</taxon>
        <taxon>malvids</taxon>
        <taxon>Malvales</taxon>
        <taxon>Malvaceae</taxon>
        <taxon>Malvoideae</taxon>
        <taxon>Hibiscus</taxon>
    </lineage>
</organism>
<evidence type="ECO:0000313" key="2">
    <source>
        <dbReference type="Proteomes" id="UP001396334"/>
    </source>
</evidence>
<accession>A0ABR2RSN1</accession>
<name>A0ABR2RSN1_9ROSI</name>
<protein>
    <submittedName>
        <fullName evidence="1">Uncharacterized protein</fullName>
    </submittedName>
</protein>
<evidence type="ECO:0000313" key="1">
    <source>
        <dbReference type="EMBL" id="KAK9015712.1"/>
    </source>
</evidence>
<keyword evidence="2" id="KW-1185">Reference proteome</keyword>
<comment type="caution">
    <text evidence="1">The sequence shown here is derived from an EMBL/GenBank/DDBJ whole genome shotgun (WGS) entry which is preliminary data.</text>
</comment>